<accession>A0A165EAC4</accession>
<evidence type="ECO:0000313" key="1">
    <source>
        <dbReference type="EMBL" id="KZT06585.1"/>
    </source>
</evidence>
<evidence type="ECO:0000313" key="2">
    <source>
        <dbReference type="Proteomes" id="UP000076871"/>
    </source>
</evidence>
<reference evidence="1 2" key="1">
    <citation type="journal article" date="2016" name="Mol. Biol. Evol.">
        <title>Comparative Genomics of Early-Diverging Mushroom-Forming Fungi Provides Insights into the Origins of Lignocellulose Decay Capabilities.</title>
        <authorList>
            <person name="Nagy L.G."/>
            <person name="Riley R."/>
            <person name="Tritt A."/>
            <person name="Adam C."/>
            <person name="Daum C."/>
            <person name="Floudas D."/>
            <person name="Sun H."/>
            <person name="Yadav J.S."/>
            <person name="Pangilinan J."/>
            <person name="Larsson K.H."/>
            <person name="Matsuura K."/>
            <person name="Barry K."/>
            <person name="Labutti K."/>
            <person name="Kuo R."/>
            <person name="Ohm R.A."/>
            <person name="Bhattacharya S.S."/>
            <person name="Shirouzu T."/>
            <person name="Yoshinaga Y."/>
            <person name="Martin F.M."/>
            <person name="Grigoriev I.V."/>
            <person name="Hibbett D.S."/>
        </authorList>
    </citation>
    <scope>NUCLEOTIDE SEQUENCE [LARGE SCALE GENOMIC DNA]</scope>
    <source>
        <strain evidence="1 2">93-53</strain>
    </source>
</reference>
<proteinExistence type="predicted"/>
<dbReference type="EMBL" id="KV427623">
    <property type="protein sequence ID" value="KZT06585.1"/>
    <property type="molecule type" value="Genomic_DNA"/>
</dbReference>
<dbReference type="InParanoid" id="A0A165EAC4"/>
<name>A0A165EAC4_9APHY</name>
<protein>
    <submittedName>
        <fullName evidence="1">Uncharacterized protein</fullName>
    </submittedName>
</protein>
<sequence length="78" mass="8968">SFMLGNHHSALQHPLVIEAYIQEELDIDRFSSPFLQSEVEDQLGSHFRSSLLTIVEKARSPGKFHVMCNLSYKDETVY</sequence>
<gene>
    <name evidence="1" type="ORF">LAESUDRAFT_653197</name>
</gene>
<dbReference type="RefSeq" id="XP_040764325.1">
    <property type="nucleotide sequence ID" value="XM_040904402.1"/>
</dbReference>
<dbReference type="OrthoDB" id="3248529at2759"/>
<dbReference type="Proteomes" id="UP000076871">
    <property type="component" value="Unassembled WGS sequence"/>
</dbReference>
<organism evidence="1 2">
    <name type="scientific">Laetiporus sulphureus 93-53</name>
    <dbReference type="NCBI Taxonomy" id="1314785"/>
    <lineage>
        <taxon>Eukaryota</taxon>
        <taxon>Fungi</taxon>
        <taxon>Dikarya</taxon>
        <taxon>Basidiomycota</taxon>
        <taxon>Agaricomycotina</taxon>
        <taxon>Agaricomycetes</taxon>
        <taxon>Polyporales</taxon>
        <taxon>Laetiporus</taxon>
    </lineage>
</organism>
<feature type="non-terminal residue" evidence="1">
    <location>
        <position position="1"/>
    </location>
</feature>
<keyword evidence="2" id="KW-1185">Reference proteome</keyword>
<dbReference type="AlphaFoldDB" id="A0A165EAC4"/>
<dbReference type="GeneID" id="63821432"/>